<evidence type="ECO:0000313" key="3">
    <source>
        <dbReference type="EMBL" id="MBC5690193.1"/>
    </source>
</evidence>
<dbReference type="EMBL" id="JACOPF010000004">
    <property type="protein sequence ID" value="MBC5690193.1"/>
    <property type="molecule type" value="Genomic_DNA"/>
</dbReference>
<evidence type="ECO:0000256" key="1">
    <source>
        <dbReference type="SAM" id="Coils"/>
    </source>
</evidence>
<feature type="region of interest" description="Disordered" evidence="2">
    <location>
        <begin position="229"/>
        <end position="253"/>
    </location>
</feature>
<keyword evidence="1" id="KW-0175">Coiled coil</keyword>
<proteinExistence type="predicted"/>
<accession>A0A923LJV7</accession>
<reference evidence="3" key="1">
    <citation type="submission" date="2020-08" db="EMBL/GenBank/DDBJ databases">
        <title>Genome public.</title>
        <authorList>
            <person name="Liu C."/>
            <person name="Sun Q."/>
        </authorList>
    </citation>
    <scope>NUCLEOTIDE SEQUENCE</scope>
    <source>
        <strain evidence="3">NSJ-55</strain>
    </source>
</reference>
<dbReference type="Proteomes" id="UP000652477">
    <property type="component" value="Unassembled WGS sequence"/>
</dbReference>
<organism evidence="3 4">
    <name type="scientific">Mediterraneibacter hominis</name>
    <dbReference type="NCBI Taxonomy" id="2763054"/>
    <lineage>
        <taxon>Bacteria</taxon>
        <taxon>Bacillati</taxon>
        <taxon>Bacillota</taxon>
        <taxon>Clostridia</taxon>
        <taxon>Lachnospirales</taxon>
        <taxon>Lachnospiraceae</taxon>
        <taxon>Mediterraneibacter</taxon>
    </lineage>
</organism>
<gene>
    <name evidence="3" type="ORF">H8S37_14845</name>
</gene>
<sequence>MKDFFEDLGKRIGETAETVANKAGEAVEIQRLRNQIRSLERENEKDLTEIGNIIYRLYRKNKKVEEDAAAYCEAIENREDSIREYQHKIVEVRGAVKCHACGRMAAKEMSFCPYCGEKIEKEAEEFSEKVKEKAAETAQEAADMTGKTAQKTAEAVDKAAHKTADAAGKAAQKTADAADKAVHKTAEAMDKAVQKTADAADKAAQKTADTADKVVEKTVDIAHKAAEKVADTAEKVARKASDVADKAEKDTGK</sequence>
<dbReference type="Gene3D" id="1.10.287.700">
    <property type="entry name" value="Helix hairpin bin"/>
    <property type="match status" value="1"/>
</dbReference>
<evidence type="ECO:0000313" key="4">
    <source>
        <dbReference type="Proteomes" id="UP000652477"/>
    </source>
</evidence>
<name>A0A923LJV7_9FIRM</name>
<comment type="caution">
    <text evidence="3">The sequence shown here is derived from an EMBL/GenBank/DDBJ whole genome shotgun (WGS) entry which is preliminary data.</text>
</comment>
<feature type="region of interest" description="Disordered" evidence="2">
    <location>
        <begin position="191"/>
        <end position="210"/>
    </location>
</feature>
<protein>
    <submittedName>
        <fullName evidence="3">Zinc ribbon domain-containing protein</fullName>
    </submittedName>
</protein>
<keyword evidence="4" id="KW-1185">Reference proteome</keyword>
<evidence type="ECO:0000256" key="2">
    <source>
        <dbReference type="SAM" id="MobiDB-lite"/>
    </source>
</evidence>
<feature type="coiled-coil region" evidence="1">
    <location>
        <begin position="22"/>
        <end position="49"/>
    </location>
</feature>
<dbReference type="RefSeq" id="WP_186876854.1">
    <property type="nucleotide sequence ID" value="NZ_JACOPF010000004.1"/>
</dbReference>
<dbReference type="AlphaFoldDB" id="A0A923LJV7"/>